<dbReference type="PANTHER" id="PTHR48029">
    <property type="entry name" value="NUCLEOLAR PROTEIN 8"/>
    <property type="match status" value="1"/>
</dbReference>
<feature type="non-terminal residue" evidence="6">
    <location>
        <position position="95"/>
    </location>
</feature>
<protein>
    <recommendedName>
        <fullName evidence="5">RRM domain-containing protein</fullName>
    </recommendedName>
</protein>
<gene>
    <name evidence="6" type="ORF">DL89DRAFT_223984</name>
</gene>
<feature type="domain" description="RRM" evidence="5">
    <location>
        <begin position="8"/>
        <end position="87"/>
    </location>
</feature>
<sequence>MADTEVAKRIYVGGFTMPVTEADITGRFKPFGQVSSVELPKTADGQATRGFSYVNLSIKPSQWRRCLSIYTGAKWKGGKLRVEEAKEDYMAKLKR</sequence>
<dbReference type="AlphaFoldDB" id="A0A1Y1W7G7"/>
<proteinExistence type="predicted"/>
<evidence type="ECO:0000256" key="4">
    <source>
        <dbReference type="PROSITE-ProRule" id="PRU00176"/>
    </source>
</evidence>
<dbReference type="Gene3D" id="3.30.70.330">
    <property type="match status" value="1"/>
</dbReference>
<evidence type="ECO:0000313" key="7">
    <source>
        <dbReference type="Proteomes" id="UP000193922"/>
    </source>
</evidence>
<evidence type="ECO:0000256" key="1">
    <source>
        <dbReference type="ARBA" id="ARBA00004604"/>
    </source>
</evidence>
<dbReference type="PANTHER" id="PTHR48029:SF1">
    <property type="entry name" value="NUCLEOLAR PROTEIN 8"/>
    <property type="match status" value="1"/>
</dbReference>
<keyword evidence="7" id="KW-1185">Reference proteome</keyword>
<evidence type="ECO:0000313" key="6">
    <source>
        <dbReference type="EMBL" id="ORX69473.1"/>
    </source>
</evidence>
<evidence type="ECO:0000256" key="3">
    <source>
        <dbReference type="ARBA" id="ARBA00023242"/>
    </source>
</evidence>
<dbReference type="EMBL" id="MCFD01000007">
    <property type="protein sequence ID" value="ORX69473.1"/>
    <property type="molecule type" value="Genomic_DNA"/>
</dbReference>
<dbReference type="SUPFAM" id="SSF54928">
    <property type="entry name" value="RNA-binding domain, RBD"/>
    <property type="match status" value="1"/>
</dbReference>
<accession>A0A1Y1W7G7</accession>
<dbReference type="RefSeq" id="XP_040743161.1">
    <property type="nucleotide sequence ID" value="XM_040884669.1"/>
</dbReference>
<dbReference type="Pfam" id="PF00076">
    <property type="entry name" value="RRM_1"/>
    <property type="match status" value="1"/>
</dbReference>
<keyword evidence="3" id="KW-0539">Nucleus</keyword>
<dbReference type="GO" id="GO:0005730">
    <property type="term" value="C:nucleolus"/>
    <property type="evidence" value="ECO:0007669"/>
    <property type="project" value="UniProtKB-SubCell"/>
</dbReference>
<dbReference type="GeneID" id="63801317"/>
<name>A0A1Y1W7G7_9FUNG</name>
<comment type="caution">
    <text evidence="6">The sequence shown here is derived from an EMBL/GenBank/DDBJ whole genome shotgun (WGS) entry which is preliminary data.</text>
</comment>
<dbReference type="InterPro" id="IPR000504">
    <property type="entry name" value="RRM_dom"/>
</dbReference>
<dbReference type="InterPro" id="IPR034138">
    <property type="entry name" value="NOP8_RRM"/>
</dbReference>
<organism evidence="6 7">
    <name type="scientific">Linderina pennispora</name>
    <dbReference type="NCBI Taxonomy" id="61395"/>
    <lineage>
        <taxon>Eukaryota</taxon>
        <taxon>Fungi</taxon>
        <taxon>Fungi incertae sedis</taxon>
        <taxon>Zoopagomycota</taxon>
        <taxon>Kickxellomycotina</taxon>
        <taxon>Kickxellomycetes</taxon>
        <taxon>Kickxellales</taxon>
        <taxon>Kickxellaceae</taxon>
        <taxon>Linderina</taxon>
    </lineage>
</organism>
<dbReference type="PROSITE" id="PS50102">
    <property type="entry name" value="RRM"/>
    <property type="match status" value="1"/>
</dbReference>
<evidence type="ECO:0000259" key="5">
    <source>
        <dbReference type="PROSITE" id="PS50102"/>
    </source>
</evidence>
<keyword evidence="2 4" id="KW-0694">RNA-binding</keyword>
<dbReference type="GO" id="GO:0003723">
    <property type="term" value="F:RNA binding"/>
    <property type="evidence" value="ECO:0007669"/>
    <property type="project" value="UniProtKB-UniRule"/>
</dbReference>
<dbReference type="STRING" id="61395.A0A1Y1W7G7"/>
<dbReference type="InterPro" id="IPR035979">
    <property type="entry name" value="RBD_domain_sf"/>
</dbReference>
<reference evidence="6 7" key="1">
    <citation type="submission" date="2016-07" db="EMBL/GenBank/DDBJ databases">
        <title>Pervasive Adenine N6-methylation of Active Genes in Fungi.</title>
        <authorList>
            <consortium name="DOE Joint Genome Institute"/>
            <person name="Mondo S.J."/>
            <person name="Dannebaum R.O."/>
            <person name="Kuo R.C."/>
            <person name="Labutti K."/>
            <person name="Haridas S."/>
            <person name="Kuo A."/>
            <person name="Salamov A."/>
            <person name="Ahrendt S.R."/>
            <person name="Lipzen A."/>
            <person name="Sullivan W."/>
            <person name="Andreopoulos W.B."/>
            <person name="Clum A."/>
            <person name="Lindquist E."/>
            <person name="Daum C."/>
            <person name="Ramamoorthy G.K."/>
            <person name="Gryganskyi A."/>
            <person name="Culley D."/>
            <person name="Magnuson J.K."/>
            <person name="James T.Y."/>
            <person name="O'Malley M.A."/>
            <person name="Stajich J.E."/>
            <person name="Spatafora J.W."/>
            <person name="Visel A."/>
            <person name="Grigoriev I.V."/>
        </authorList>
    </citation>
    <scope>NUCLEOTIDE SEQUENCE [LARGE SCALE GENOMIC DNA]</scope>
    <source>
        <strain evidence="6 7">ATCC 12442</strain>
    </source>
</reference>
<evidence type="ECO:0000256" key="2">
    <source>
        <dbReference type="ARBA" id="ARBA00022884"/>
    </source>
</evidence>
<dbReference type="InterPro" id="IPR012677">
    <property type="entry name" value="Nucleotide-bd_a/b_plait_sf"/>
</dbReference>
<dbReference type="OrthoDB" id="21643at2759"/>
<dbReference type="CDD" id="cd12226">
    <property type="entry name" value="RRM_NOL8"/>
    <property type="match status" value="1"/>
</dbReference>
<dbReference type="Proteomes" id="UP000193922">
    <property type="component" value="Unassembled WGS sequence"/>
</dbReference>
<dbReference type="SMART" id="SM00360">
    <property type="entry name" value="RRM"/>
    <property type="match status" value="1"/>
</dbReference>
<comment type="subcellular location">
    <subcellularLocation>
        <location evidence="1">Nucleus</location>
        <location evidence="1">Nucleolus</location>
    </subcellularLocation>
</comment>